<feature type="transmembrane region" description="Helical" evidence="1">
    <location>
        <begin position="173"/>
        <end position="192"/>
    </location>
</feature>
<dbReference type="RefSeq" id="WP_351977235.1">
    <property type="nucleotide sequence ID" value="NZ_JBEPBX010000018.1"/>
</dbReference>
<reference evidence="2 3" key="1">
    <citation type="submission" date="2024-06" db="EMBL/GenBank/DDBJ databases">
        <title>The Natural Products Discovery Center: Release of the First 8490 Sequenced Strains for Exploring Actinobacteria Biosynthetic Diversity.</title>
        <authorList>
            <person name="Kalkreuter E."/>
            <person name="Kautsar S.A."/>
            <person name="Yang D."/>
            <person name="Bader C.D."/>
            <person name="Teijaro C.N."/>
            <person name="Fluegel L."/>
            <person name="Davis C.M."/>
            <person name="Simpson J.R."/>
            <person name="Lauterbach L."/>
            <person name="Steele A.D."/>
            <person name="Gui C."/>
            <person name="Meng S."/>
            <person name="Li G."/>
            <person name="Viehrig K."/>
            <person name="Ye F."/>
            <person name="Su P."/>
            <person name="Kiefer A.F."/>
            <person name="Nichols A."/>
            <person name="Cepeda A.J."/>
            <person name="Yan W."/>
            <person name="Fan B."/>
            <person name="Jiang Y."/>
            <person name="Adhikari A."/>
            <person name="Zheng C.-J."/>
            <person name="Schuster L."/>
            <person name="Cowan T.M."/>
            <person name="Smanski M.J."/>
            <person name="Chevrette M.G."/>
            <person name="De Carvalho L.P.S."/>
            <person name="Shen B."/>
        </authorList>
    </citation>
    <scope>NUCLEOTIDE SEQUENCE [LARGE SCALE GENOMIC DNA]</scope>
    <source>
        <strain evidence="2 3">NPDC000837</strain>
    </source>
</reference>
<evidence type="ECO:0000313" key="2">
    <source>
        <dbReference type="EMBL" id="MER6615721.1"/>
    </source>
</evidence>
<proteinExistence type="predicted"/>
<organism evidence="2 3">
    <name type="scientific">Streptomyces xantholiticus</name>
    <dbReference type="NCBI Taxonomy" id="68285"/>
    <lineage>
        <taxon>Bacteria</taxon>
        <taxon>Bacillati</taxon>
        <taxon>Actinomycetota</taxon>
        <taxon>Actinomycetes</taxon>
        <taxon>Kitasatosporales</taxon>
        <taxon>Streptomycetaceae</taxon>
        <taxon>Streptomyces</taxon>
    </lineage>
</organism>
<sequence length="297" mass="32024">MVDWFILVGYLAVAMTAWCLDGIAHSTAAQARLERFVAMDRRNAVVEPAAAERLGPLELGLLADTSRARAKQGAVAGLVASGALHRAPSDGLPGPQRWVAHHPLPEHANDLEGEIWRAAAPRSSAYAYGPTGHYLWDLPSGGRCLSAVERQLVREGYLRRSSLPVPDEQRGRGWWSTAAAAAAVPVVVLLIFDHAWIRAVSALLVGAVTVAVASNPGGMHRERTLPILTAQGEMVLQQARERFADLNPAIRPALTAYDPRTVAMAVALFGSQAVRHVDERILDDWYAPVTYVDGPGD</sequence>
<keyword evidence="1" id="KW-1133">Transmembrane helix</keyword>
<dbReference type="Proteomes" id="UP001445472">
    <property type="component" value="Unassembled WGS sequence"/>
</dbReference>
<evidence type="ECO:0000256" key="1">
    <source>
        <dbReference type="SAM" id="Phobius"/>
    </source>
</evidence>
<gene>
    <name evidence="2" type="ORF">ABT276_20635</name>
</gene>
<feature type="transmembrane region" description="Helical" evidence="1">
    <location>
        <begin position="199"/>
        <end position="219"/>
    </location>
</feature>
<keyword evidence="1" id="KW-0472">Membrane</keyword>
<evidence type="ECO:0000313" key="3">
    <source>
        <dbReference type="Proteomes" id="UP001445472"/>
    </source>
</evidence>
<keyword evidence="3" id="KW-1185">Reference proteome</keyword>
<dbReference type="EMBL" id="JBEPBX010000018">
    <property type="protein sequence ID" value="MER6615721.1"/>
    <property type="molecule type" value="Genomic_DNA"/>
</dbReference>
<name>A0ABV1UY72_9ACTN</name>
<keyword evidence="1" id="KW-0812">Transmembrane</keyword>
<accession>A0ABV1UY72</accession>
<evidence type="ECO:0008006" key="4">
    <source>
        <dbReference type="Google" id="ProtNLM"/>
    </source>
</evidence>
<comment type="caution">
    <text evidence="2">The sequence shown here is derived from an EMBL/GenBank/DDBJ whole genome shotgun (WGS) entry which is preliminary data.</text>
</comment>
<protein>
    <recommendedName>
        <fullName evidence="4">TIGR04222 domain-containing membrane protein</fullName>
    </recommendedName>
</protein>